<keyword evidence="3 5" id="KW-1133">Transmembrane helix</keyword>
<comment type="subcellular location">
    <subcellularLocation>
        <location evidence="1">Endomembrane system</location>
        <topology evidence="1">Multi-pass membrane protein</topology>
    </subcellularLocation>
</comment>
<name>A0A0G0T0I0_9BACT</name>
<dbReference type="Gene3D" id="1.20.120.1630">
    <property type="match status" value="1"/>
</dbReference>
<keyword evidence="4 5" id="KW-0472">Membrane</keyword>
<evidence type="ECO:0000313" key="6">
    <source>
        <dbReference type="EMBL" id="KKR31347.1"/>
    </source>
</evidence>
<proteinExistence type="predicted"/>
<organism evidence="6 7">
    <name type="scientific">Candidatus Gottesmanbacteria bacterium GW2011_GWC2_39_8</name>
    <dbReference type="NCBI Taxonomy" id="1618450"/>
    <lineage>
        <taxon>Bacteria</taxon>
        <taxon>Candidatus Gottesmaniibacteriota</taxon>
    </lineage>
</organism>
<dbReference type="EMBL" id="LBXN01000073">
    <property type="protein sequence ID" value="KKR31347.1"/>
    <property type="molecule type" value="Genomic_DNA"/>
</dbReference>
<dbReference type="InterPro" id="IPR007318">
    <property type="entry name" value="Phopholipid_MeTrfase"/>
</dbReference>
<protein>
    <recommendedName>
        <fullName evidence="8">Steroid 5-alpha reductase C-terminal domain-containing protein</fullName>
    </recommendedName>
</protein>
<keyword evidence="2 5" id="KW-0812">Transmembrane</keyword>
<sequence length="72" mass="8326">MGNSFGVLPEKKKRVKRGLYKYFDHPIYVGIYLTFLGLSIALGSLPGFLYDLVIMIPLSYYRAKKEEKLLHD</sequence>
<accession>A0A0G0T0I0</accession>
<dbReference type="AlphaFoldDB" id="A0A0G0T0I0"/>
<dbReference type="Pfam" id="PF04191">
    <property type="entry name" value="PEMT"/>
    <property type="match status" value="1"/>
</dbReference>
<dbReference type="Proteomes" id="UP000034539">
    <property type="component" value="Unassembled WGS sequence"/>
</dbReference>
<feature type="transmembrane region" description="Helical" evidence="5">
    <location>
        <begin position="27"/>
        <end position="60"/>
    </location>
</feature>
<evidence type="ECO:0000256" key="3">
    <source>
        <dbReference type="ARBA" id="ARBA00022989"/>
    </source>
</evidence>
<evidence type="ECO:0000256" key="2">
    <source>
        <dbReference type="ARBA" id="ARBA00022692"/>
    </source>
</evidence>
<evidence type="ECO:0000256" key="4">
    <source>
        <dbReference type="ARBA" id="ARBA00023136"/>
    </source>
</evidence>
<dbReference type="GO" id="GO:0012505">
    <property type="term" value="C:endomembrane system"/>
    <property type="evidence" value="ECO:0007669"/>
    <property type="project" value="UniProtKB-SubCell"/>
</dbReference>
<gene>
    <name evidence="6" type="ORF">UT63_C0073G0013</name>
</gene>
<evidence type="ECO:0000256" key="1">
    <source>
        <dbReference type="ARBA" id="ARBA00004127"/>
    </source>
</evidence>
<comment type="caution">
    <text evidence="6">The sequence shown here is derived from an EMBL/GenBank/DDBJ whole genome shotgun (WGS) entry which is preliminary data.</text>
</comment>
<reference evidence="6 7" key="1">
    <citation type="journal article" date="2015" name="Nature">
        <title>rRNA introns, odd ribosomes, and small enigmatic genomes across a large radiation of phyla.</title>
        <authorList>
            <person name="Brown C.T."/>
            <person name="Hug L.A."/>
            <person name="Thomas B.C."/>
            <person name="Sharon I."/>
            <person name="Castelle C.J."/>
            <person name="Singh A."/>
            <person name="Wilkins M.J."/>
            <person name="Williams K.H."/>
            <person name="Banfield J.F."/>
        </authorList>
    </citation>
    <scope>NUCLEOTIDE SEQUENCE [LARGE SCALE GENOMIC DNA]</scope>
</reference>
<evidence type="ECO:0008006" key="8">
    <source>
        <dbReference type="Google" id="ProtNLM"/>
    </source>
</evidence>
<evidence type="ECO:0000313" key="7">
    <source>
        <dbReference type="Proteomes" id="UP000034539"/>
    </source>
</evidence>
<evidence type="ECO:0000256" key="5">
    <source>
        <dbReference type="SAM" id="Phobius"/>
    </source>
</evidence>